<evidence type="ECO:0000259" key="2">
    <source>
        <dbReference type="PROSITE" id="PS51462"/>
    </source>
</evidence>
<organism evidence="3 4">
    <name type="scientific">Caryophanon tenue</name>
    <dbReference type="NCBI Taxonomy" id="33978"/>
    <lineage>
        <taxon>Bacteria</taxon>
        <taxon>Bacillati</taxon>
        <taxon>Bacillota</taxon>
        <taxon>Bacilli</taxon>
        <taxon>Bacillales</taxon>
        <taxon>Caryophanaceae</taxon>
        <taxon>Caryophanon</taxon>
    </lineage>
</organism>
<keyword evidence="4" id="KW-1185">Reference proteome</keyword>
<dbReference type="Pfam" id="PF00293">
    <property type="entry name" value="NUDIX"/>
    <property type="match status" value="1"/>
</dbReference>
<dbReference type="CDD" id="cd03674">
    <property type="entry name" value="NUDIX_Hydrolase"/>
    <property type="match status" value="1"/>
</dbReference>
<evidence type="ECO:0000313" key="3">
    <source>
        <dbReference type="EMBL" id="OCS82930.1"/>
    </source>
</evidence>
<dbReference type="RefSeq" id="WP_066547667.1">
    <property type="nucleotide sequence ID" value="NZ_MASJ01000039.1"/>
</dbReference>
<accession>A0A1C0Y700</accession>
<gene>
    <name evidence="3" type="ORF">A6M13_05890</name>
</gene>
<keyword evidence="3" id="KW-0378">Hydrolase</keyword>
<name>A0A1C0Y700_9BACL</name>
<comment type="caution">
    <text evidence="3">The sequence shown here is derived from an EMBL/GenBank/DDBJ whole genome shotgun (WGS) entry which is preliminary data.</text>
</comment>
<dbReference type="GO" id="GO:0016787">
    <property type="term" value="F:hydrolase activity"/>
    <property type="evidence" value="ECO:0007669"/>
    <property type="project" value="UniProtKB-KW"/>
</dbReference>
<dbReference type="InterPro" id="IPR015797">
    <property type="entry name" value="NUDIX_hydrolase-like_dom_sf"/>
</dbReference>
<evidence type="ECO:0000256" key="1">
    <source>
        <dbReference type="ARBA" id="ARBA00005582"/>
    </source>
</evidence>
<evidence type="ECO:0000313" key="4">
    <source>
        <dbReference type="Proteomes" id="UP000093199"/>
    </source>
</evidence>
<dbReference type="EMBL" id="MASJ01000039">
    <property type="protein sequence ID" value="OCS82930.1"/>
    <property type="molecule type" value="Genomic_DNA"/>
</dbReference>
<dbReference type="PROSITE" id="PS51462">
    <property type="entry name" value="NUDIX"/>
    <property type="match status" value="1"/>
</dbReference>
<dbReference type="OrthoDB" id="9787880at2"/>
<dbReference type="SUPFAM" id="SSF55811">
    <property type="entry name" value="Nudix"/>
    <property type="match status" value="1"/>
</dbReference>
<dbReference type="STRING" id="33978.A6M13_05890"/>
<dbReference type="Proteomes" id="UP000093199">
    <property type="component" value="Unassembled WGS sequence"/>
</dbReference>
<dbReference type="Gene3D" id="3.90.79.10">
    <property type="entry name" value="Nucleoside Triphosphate Pyrophosphohydrolase"/>
    <property type="match status" value="1"/>
</dbReference>
<reference evidence="3 4" key="1">
    <citation type="submission" date="2016-07" db="EMBL/GenBank/DDBJ databases">
        <title>Caryophanon tenue genome sequencing.</title>
        <authorList>
            <person name="Verma A."/>
            <person name="Pal Y."/>
            <person name="Krishnamurthi S."/>
        </authorList>
    </citation>
    <scope>NUCLEOTIDE SEQUENCE [LARGE SCALE GENOMIC DNA]</scope>
    <source>
        <strain evidence="3 4">DSM 14152</strain>
    </source>
</reference>
<proteinExistence type="inferred from homology"/>
<dbReference type="PANTHER" id="PTHR43736:SF1">
    <property type="entry name" value="DIHYDRONEOPTERIN TRIPHOSPHATE DIPHOSPHATASE"/>
    <property type="match status" value="1"/>
</dbReference>
<dbReference type="AlphaFoldDB" id="A0A1C0Y700"/>
<dbReference type="InterPro" id="IPR000086">
    <property type="entry name" value="NUDIX_hydrolase_dom"/>
</dbReference>
<sequence length="187" mass="20931">MTVKQMITNYVATNEQEQQDKVQILACLDTFDDVLTRKNTIAHFTCSGLVFNAARTHVLMVHHNIYDSWGWTGGHADGEADFLAVAQREVLEETGVEATPIIKDILSLDVLNVLGHVKNGEFVSAHLHLNVTYVFEADEQAALTVKEDENSGVAWIAIEDIHQKVNEAHMKPIYDKIVNRVKNGNHL</sequence>
<dbReference type="PANTHER" id="PTHR43736">
    <property type="entry name" value="ADP-RIBOSE PYROPHOSPHATASE"/>
    <property type="match status" value="1"/>
</dbReference>
<feature type="domain" description="Nudix hydrolase" evidence="2">
    <location>
        <begin position="41"/>
        <end position="179"/>
    </location>
</feature>
<comment type="similarity">
    <text evidence="1">Belongs to the Nudix hydrolase family.</text>
</comment>
<protein>
    <submittedName>
        <fullName evidence="3">NUDIX hydrolase</fullName>
    </submittedName>
</protein>